<evidence type="ECO:0000313" key="3">
    <source>
        <dbReference type="Proteomes" id="UP000663828"/>
    </source>
</evidence>
<keyword evidence="1" id="KW-0175">Coiled coil</keyword>
<dbReference type="SUPFAM" id="SSF50978">
    <property type="entry name" value="WD40 repeat-like"/>
    <property type="match status" value="1"/>
</dbReference>
<evidence type="ECO:0000256" key="1">
    <source>
        <dbReference type="SAM" id="Coils"/>
    </source>
</evidence>
<reference evidence="2" key="1">
    <citation type="submission" date="2021-02" db="EMBL/GenBank/DDBJ databases">
        <authorList>
            <person name="Nowell W R."/>
        </authorList>
    </citation>
    <scope>NUCLEOTIDE SEQUENCE</scope>
</reference>
<dbReference type="AlphaFoldDB" id="A0A814F295"/>
<accession>A0A814F295</accession>
<proteinExistence type="predicted"/>
<dbReference type="InterPro" id="IPR036322">
    <property type="entry name" value="WD40_repeat_dom_sf"/>
</dbReference>
<sequence>MSQSCIIESCCSTLGILCHCCDKTFCPDHLDEHYESINEQLKPLAEEINTLNDQIMNKTKMKLIGNCLDKLNQWRNESYKTINNFYEKKCRELEEYYLKHTENHRKEINEIESELNKLIHEQNTTEDDIKLFQSTIDILQQQIKELHQISYHINIRSFELNQNCLSIEQIKSNEIDFTLLSSPFKTIDCSNYILWKNGYIHHVCWSSTLEKFILIISNKEIFLTDGNFQSIEQINIDPEKKWRLCACSETSLYLLSSQCSTEIFEFDLLSSFQLIQRSKLSHLSQERDYITDIIYNNETLALAINNRHKVHIELRSCKTFDRLWLIQLGSKPYSYYSMCLLNCNDWLVLDHKNSLLMHITSNGNIKSTVGYKEPPMAALLLHSNILAIKTENYLNFHKI</sequence>
<dbReference type="EMBL" id="CAJNOR010000668">
    <property type="protein sequence ID" value="CAF0977008.1"/>
    <property type="molecule type" value="Genomic_DNA"/>
</dbReference>
<protein>
    <submittedName>
        <fullName evidence="2">Uncharacterized protein</fullName>
    </submittedName>
</protein>
<dbReference type="Proteomes" id="UP000663828">
    <property type="component" value="Unassembled WGS sequence"/>
</dbReference>
<comment type="caution">
    <text evidence="2">The sequence shown here is derived from an EMBL/GenBank/DDBJ whole genome shotgun (WGS) entry which is preliminary data.</text>
</comment>
<feature type="coiled-coil region" evidence="1">
    <location>
        <begin position="101"/>
        <end position="128"/>
    </location>
</feature>
<name>A0A814F295_ADIRI</name>
<keyword evidence="3" id="KW-1185">Reference proteome</keyword>
<gene>
    <name evidence="2" type="ORF">XAT740_LOCUS11977</name>
</gene>
<evidence type="ECO:0000313" key="2">
    <source>
        <dbReference type="EMBL" id="CAF0977008.1"/>
    </source>
</evidence>
<organism evidence="2 3">
    <name type="scientific">Adineta ricciae</name>
    <name type="common">Rotifer</name>
    <dbReference type="NCBI Taxonomy" id="249248"/>
    <lineage>
        <taxon>Eukaryota</taxon>
        <taxon>Metazoa</taxon>
        <taxon>Spiralia</taxon>
        <taxon>Gnathifera</taxon>
        <taxon>Rotifera</taxon>
        <taxon>Eurotatoria</taxon>
        <taxon>Bdelloidea</taxon>
        <taxon>Adinetida</taxon>
        <taxon>Adinetidae</taxon>
        <taxon>Adineta</taxon>
    </lineage>
</organism>